<reference evidence="2" key="2">
    <citation type="submission" date="2015-07" db="EMBL/GenBank/DDBJ databases">
        <title>Plasmids, circular viruses and viroids from rat gut.</title>
        <authorList>
            <person name="Jorgensen T.J."/>
            <person name="Hansen M.A."/>
            <person name="Xu Z."/>
            <person name="Tabak M.A."/>
            <person name="Sorensen S.J."/>
            <person name="Hansen L.H."/>
        </authorList>
    </citation>
    <scope>NUCLEOTIDE SEQUENCE</scope>
    <source>
        <plasmid evidence="2">pRGFK1191</plasmid>
    </source>
</reference>
<feature type="region of interest" description="Disordered" evidence="1">
    <location>
        <begin position="210"/>
        <end position="232"/>
    </location>
</feature>
<dbReference type="EMBL" id="LN853765">
    <property type="protein sequence ID" value="CRY96641.1"/>
    <property type="molecule type" value="Genomic_DNA"/>
</dbReference>
<evidence type="ECO:0000313" key="2">
    <source>
        <dbReference type="EMBL" id="CRY96641.1"/>
    </source>
</evidence>
<accession>A0A0H5Q3K2</accession>
<organism evidence="2">
    <name type="scientific">uncultured prokaryote</name>
    <dbReference type="NCBI Taxonomy" id="198431"/>
    <lineage>
        <taxon>unclassified sequences</taxon>
        <taxon>environmental samples</taxon>
    </lineage>
</organism>
<dbReference type="AlphaFoldDB" id="A0A0H5Q3K2"/>
<reference evidence="2" key="1">
    <citation type="submission" date="2015-06" db="EMBL/GenBank/DDBJ databases">
        <authorList>
            <person name="Joergensen T."/>
        </authorList>
    </citation>
    <scope>NUCLEOTIDE SEQUENCE</scope>
    <source>
        <plasmid evidence="2">pRGFK1191</plasmid>
    </source>
</reference>
<geneLocation type="plasmid" evidence="2">
    <name>pRGFK1191</name>
</geneLocation>
<evidence type="ECO:0000256" key="1">
    <source>
        <dbReference type="SAM" id="MobiDB-lite"/>
    </source>
</evidence>
<sequence>MATIKTKKEIQTFEDSEGNITKTTMETTVKLEKCKEPDFIKIYTDMWCEFNRIPSKWRGLFLQLAIRMTYCKLSTGNGKNGEEGGQLVNTGKPFSDEICRALGWMVKDGKTSNQLMQGLRELCKCNAIKKINRGVYQINPKYAGKGEWKYNPKADRGGVESLIAQFNFADHDVKTEVVWADDGKKSSMNESYREGLGVDARDKAVLQTQTITPTPASTNSNIPDNEKLPFAN</sequence>
<keyword evidence="2" id="KW-0614">Plasmid</keyword>
<protein>
    <submittedName>
        <fullName evidence="2">Uncharacterized protein</fullName>
    </submittedName>
</protein>
<name>A0A0H5Q3K2_9ZZZZ</name>
<feature type="compositionally biased region" description="Polar residues" evidence="1">
    <location>
        <begin position="210"/>
        <end position="223"/>
    </location>
</feature>
<proteinExistence type="predicted"/>